<evidence type="ECO:0000256" key="2">
    <source>
        <dbReference type="SAM" id="MobiDB-lite"/>
    </source>
</evidence>
<feature type="compositionally biased region" description="Basic and acidic residues" evidence="2">
    <location>
        <begin position="210"/>
        <end position="221"/>
    </location>
</feature>
<gene>
    <name evidence="4" type="ORF">M0R45_015386</name>
</gene>
<dbReference type="InterPro" id="IPR050804">
    <property type="entry name" value="MCC"/>
</dbReference>
<accession>A0AAW1XQ22</accession>
<dbReference type="PANTHER" id="PTHR46236">
    <property type="entry name" value="TRAF-LIKE SUPERFAMILY PROTEIN"/>
    <property type="match status" value="1"/>
</dbReference>
<evidence type="ECO:0000313" key="5">
    <source>
        <dbReference type="Proteomes" id="UP001457282"/>
    </source>
</evidence>
<feature type="domain" description="MATH" evidence="3">
    <location>
        <begin position="228"/>
        <end position="352"/>
    </location>
</feature>
<dbReference type="InterPro" id="IPR002156">
    <property type="entry name" value="RNaseH_domain"/>
</dbReference>
<dbReference type="Gene3D" id="3.30.420.10">
    <property type="entry name" value="Ribonuclease H-like superfamily/Ribonuclease H"/>
    <property type="match status" value="1"/>
</dbReference>
<sequence>MGKKKKQKQKAQEDYKTKEQVLLSWSCPPQGWYKLNVDGTVHKRIGGGGVIRNQYGHWVGGFAANFGRGKAIDAELSALHKGLELAWNSGWAPLEVETDSIRAIQFLVNEIEVDQDHPQYHLIRSCQAFLNQSWRCSLRHVYREQNCVADSLAKFGLTMDPGCYYFSAPPPPCISLLAEDQSGFTRPRFITPRAMQYRGMTSQCQSQSQKTEKSQKMEESQKREDLASVTFRWKVDNFSELNLKHYSEVFIIGDFKWRVLIYPRGNNTNHLSVYLDVPDSSELPYGWARYAQFSLTLVNQINHSKSITKDTVHLFSIHESEFGFHSLAPLILLCDQRNGFIVNDTCIIEAEVGVRKAEAKILEDQSSSISASMEALSCFVGGLASKSLNRELLLHQWGWIVGVMGLLVAMKSHAVLGSNALFRAFEGAMDQGKRRLGTCKGRRRRVGGDGVGDWAVKCHFG</sequence>
<dbReference type="Pfam" id="PF22486">
    <property type="entry name" value="MATH_2"/>
    <property type="match status" value="1"/>
</dbReference>
<feature type="region of interest" description="Disordered" evidence="2">
    <location>
        <begin position="200"/>
        <end position="221"/>
    </location>
</feature>
<evidence type="ECO:0000259" key="3">
    <source>
        <dbReference type="PROSITE" id="PS50144"/>
    </source>
</evidence>
<dbReference type="CDD" id="cd00121">
    <property type="entry name" value="MATH"/>
    <property type="match status" value="1"/>
</dbReference>
<dbReference type="InterPro" id="IPR008974">
    <property type="entry name" value="TRAF-like"/>
</dbReference>
<dbReference type="AlphaFoldDB" id="A0AAW1XQ22"/>
<keyword evidence="5" id="KW-1185">Reference proteome</keyword>
<protein>
    <recommendedName>
        <fullName evidence="3">MATH domain-containing protein</fullName>
    </recommendedName>
</protein>
<dbReference type="GO" id="GO:0004523">
    <property type="term" value="F:RNA-DNA hybrid ribonuclease activity"/>
    <property type="evidence" value="ECO:0007669"/>
    <property type="project" value="InterPro"/>
</dbReference>
<dbReference type="PANTHER" id="PTHR46236:SF35">
    <property type="entry name" value="MATH DOMAIN-CONTAINING PROTEIN"/>
    <property type="match status" value="1"/>
</dbReference>
<proteinExistence type="predicted"/>
<dbReference type="InterPro" id="IPR002083">
    <property type="entry name" value="MATH/TRAF_dom"/>
</dbReference>
<dbReference type="GO" id="GO:0003676">
    <property type="term" value="F:nucleic acid binding"/>
    <property type="evidence" value="ECO:0007669"/>
    <property type="project" value="InterPro"/>
</dbReference>
<organism evidence="4 5">
    <name type="scientific">Rubus argutus</name>
    <name type="common">Southern blackberry</name>
    <dbReference type="NCBI Taxonomy" id="59490"/>
    <lineage>
        <taxon>Eukaryota</taxon>
        <taxon>Viridiplantae</taxon>
        <taxon>Streptophyta</taxon>
        <taxon>Embryophyta</taxon>
        <taxon>Tracheophyta</taxon>
        <taxon>Spermatophyta</taxon>
        <taxon>Magnoliopsida</taxon>
        <taxon>eudicotyledons</taxon>
        <taxon>Gunneridae</taxon>
        <taxon>Pentapetalae</taxon>
        <taxon>rosids</taxon>
        <taxon>fabids</taxon>
        <taxon>Rosales</taxon>
        <taxon>Rosaceae</taxon>
        <taxon>Rosoideae</taxon>
        <taxon>Rosoideae incertae sedis</taxon>
        <taxon>Rubus</taxon>
    </lineage>
</organism>
<dbReference type="Proteomes" id="UP001457282">
    <property type="component" value="Unassembled WGS sequence"/>
</dbReference>
<comment type="caution">
    <text evidence="4">The sequence shown here is derived from an EMBL/GenBank/DDBJ whole genome shotgun (WGS) entry which is preliminary data.</text>
</comment>
<dbReference type="Gene3D" id="2.60.210.10">
    <property type="entry name" value="Apoptosis, Tumor Necrosis Factor Receptor Associated Protein 2, Chain A"/>
    <property type="match status" value="1"/>
</dbReference>
<dbReference type="InterPro" id="IPR036397">
    <property type="entry name" value="RNaseH_sf"/>
</dbReference>
<name>A0AAW1XQ22_RUBAR</name>
<dbReference type="SMART" id="SM00061">
    <property type="entry name" value="MATH"/>
    <property type="match status" value="1"/>
</dbReference>
<evidence type="ECO:0000313" key="4">
    <source>
        <dbReference type="EMBL" id="KAK9938662.1"/>
    </source>
</evidence>
<dbReference type="InterPro" id="IPR044730">
    <property type="entry name" value="RNase_H-like_dom_plant"/>
</dbReference>
<dbReference type="SUPFAM" id="SSF49599">
    <property type="entry name" value="TRAF domain-like"/>
    <property type="match status" value="1"/>
</dbReference>
<dbReference type="EMBL" id="JBEDUW010000003">
    <property type="protein sequence ID" value="KAK9938662.1"/>
    <property type="molecule type" value="Genomic_DNA"/>
</dbReference>
<dbReference type="SUPFAM" id="SSF53098">
    <property type="entry name" value="Ribonuclease H-like"/>
    <property type="match status" value="1"/>
</dbReference>
<keyword evidence="1" id="KW-0175">Coiled coil</keyword>
<dbReference type="PROSITE" id="PS50144">
    <property type="entry name" value="MATH"/>
    <property type="match status" value="1"/>
</dbReference>
<dbReference type="Pfam" id="PF13456">
    <property type="entry name" value="RVT_3"/>
    <property type="match status" value="1"/>
</dbReference>
<reference evidence="4 5" key="1">
    <citation type="journal article" date="2023" name="G3 (Bethesda)">
        <title>A chromosome-length genome assembly and annotation of blackberry (Rubus argutus, cv. 'Hillquist').</title>
        <authorList>
            <person name="Bruna T."/>
            <person name="Aryal R."/>
            <person name="Dudchenko O."/>
            <person name="Sargent D.J."/>
            <person name="Mead D."/>
            <person name="Buti M."/>
            <person name="Cavallini A."/>
            <person name="Hytonen T."/>
            <person name="Andres J."/>
            <person name="Pham M."/>
            <person name="Weisz D."/>
            <person name="Mascagni F."/>
            <person name="Usai G."/>
            <person name="Natali L."/>
            <person name="Bassil N."/>
            <person name="Fernandez G.E."/>
            <person name="Lomsadze A."/>
            <person name="Armour M."/>
            <person name="Olukolu B."/>
            <person name="Poorten T."/>
            <person name="Britton C."/>
            <person name="Davik J."/>
            <person name="Ashrafi H."/>
            <person name="Aiden E.L."/>
            <person name="Borodovsky M."/>
            <person name="Worthington M."/>
        </authorList>
    </citation>
    <scope>NUCLEOTIDE SEQUENCE [LARGE SCALE GENOMIC DNA]</scope>
    <source>
        <strain evidence="4">PI 553951</strain>
    </source>
</reference>
<dbReference type="InterPro" id="IPR012337">
    <property type="entry name" value="RNaseH-like_sf"/>
</dbReference>
<evidence type="ECO:0000256" key="1">
    <source>
        <dbReference type="ARBA" id="ARBA00023054"/>
    </source>
</evidence>
<dbReference type="CDD" id="cd06222">
    <property type="entry name" value="RNase_H_like"/>
    <property type="match status" value="1"/>
</dbReference>